<sequence length="764" mass="79305">MSLSETSFYRDDLTSVSVPDQPATEHASNAGAATSDGVPQSEINSAAEVVHSRPVAPQSEGAETLTQSASGTPAEQPAQPSASAAQRQVPAPVRVPDQEPAAGALQPSSPCASLELGADPAGTPLVLPSPPSLQSWGNNTNDQCSLASKSVSLDLFLAAGGASPRRSNTFSRASPGPAAHAEPEQSVSLQQPVAEAVKGSEDAVSAAKQAQAESSPALHHGDNAPAFWEGRRRSSSSSGHVHGSSAALSALAQAYSRAGQGSPAPAQAAQEAQAQQLAASERSPLETSELLRVMAMKIDSQTNLQDMAHLPSPALQANSGACSTPSDLESRGATTGAVAHNAPQKEPVSEHWGSMTRPGPANPFAAACEQTDMEAKAQTQRSQAPSSRAGVGSTGLPARDAEAEKSVAALSMRCEAGSCIAPTSQCSPFESGQTVSQGRSNAHSSPDSWNGNTSPGAIARAGGPSMLAGGSSGRLTPLDRSQHSTGRSRMAGRTSSQLSAHRQSGSHEGVWDGQRSQAQGATSGSAPNSGSNRKSSALEDSAKESICPAELETMERAWVAMGGNASATEKLRQQAAWQKQTFNPRDSAASASQAEGPYASGKGMRNLQQAQSTSRRSDVEASCENHMGSRVPLSRSGKSGLSVSCTPVSDGGYLESAGSACSRLTATNLTEFDNLQRQVSRKDKPRSPLHERTHAWLAQAELPAEFEYSAKRAAKLKERCDSYSARISNPFDTRKEAPAAPQQPATKKPNVFKRFIACITIEPW</sequence>
<feature type="region of interest" description="Disordered" evidence="1">
    <location>
        <begin position="161"/>
        <end position="284"/>
    </location>
</feature>
<organism evidence="2 3">
    <name type="scientific">Coccomyxa viridis</name>
    <dbReference type="NCBI Taxonomy" id="1274662"/>
    <lineage>
        <taxon>Eukaryota</taxon>
        <taxon>Viridiplantae</taxon>
        <taxon>Chlorophyta</taxon>
        <taxon>core chlorophytes</taxon>
        <taxon>Trebouxiophyceae</taxon>
        <taxon>Trebouxiophyceae incertae sedis</taxon>
        <taxon>Coccomyxaceae</taxon>
        <taxon>Coccomyxa</taxon>
    </lineage>
</organism>
<evidence type="ECO:0000313" key="2">
    <source>
        <dbReference type="EMBL" id="CAL5223792.1"/>
    </source>
</evidence>
<feature type="compositionally biased region" description="Low complexity" evidence="1">
    <location>
        <begin position="235"/>
        <end position="281"/>
    </location>
</feature>
<feature type="region of interest" description="Disordered" evidence="1">
    <location>
        <begin position="421"/>
        <end position="542"/>
    </location>
</feature>
<feature type="compositionally biased region" description="Polar residues" evidence="1">
    <location>
        <begin position="575"/>
        <end position="593"/>
    </location>
</feature>
<feature type="compositionally biased region" description="Low complexity" evidence="1">
    <location>
        <begin position="73"/>
        <end position="92"/>
    </location>
</feature>
<feature type="compositionally biased region" description="Polar residues" evidence="1">
    <location>
        <begin position="377"/>
        <end position="386"/>
    </location>
</feature>
<dbReference type="Proteomes" id="UP001497392">
    <property type="component" value="Unassembled WGS sequence"/>
</dbReference>
<feature type="compositionally biased region" description="Polar residues" evidence="1">
    <location>
        <begin position="483"/>
        <end position="503"/>
    </location>
</feature>
<protein>
    <submittedName>
        <fullName evidence="2">G6361 protein</fullName>
    </submittedName>
</protein>
<feature type="region of interest" description="Disordered" evidence="1">
    <location>
        <begin position="1"/>
        <end position="144"/>
    </location>
</feature>
<evidence type="ECO:0000256" key="1">
    <source>
        <dbReference type="SAM" id="MobiDB-lite"/>
    </source>
</evidence>
<feature type="compositionally biased region" description="Polar residues" evidence="1">
    <location>
        <begin position="514"/>
        <end position="535"/>
    </location>
</feature>
<feature type="compositionally biased region" description="Polar residues" evidence="1">
    <location>
        <begin position="315"/>
        <end position="327"/>
    </location>
</feature>
<dbReference type="EMBL" id="CAXHTA020000009">
    <property type="protein sequence ID" value="CAL5223792.1"/>
    <property type="molecule type" value="Genomic_DNA"/>
</dbReference>
<feature type="region of interest" description="Disordered" evidence="1">
    <location>
        <begin position="315"/>
        <end position="402"/>
    </location>
</feature>
<comment type="caution">
    <text evidence="2">The sequence shown here is derived from an EMBL/GenBank/DDBJ whole genome shotgun (WGS) entry which is preliminary data.</text>
</comment>
<proteinExistence type="predicted"/>
<accession>A0ABP1G073</accession>
<gene>
    <name evidence="2" type="primary">g6361</name>
    <name evidence="2" type="ORF">VP750_LOCUS5451</name>
</gene>
<feature type="compositionally biased region" description="Polar residues" evidence="1">
    <location>
        <begin position="421"/>
        <end position="455"/>
    </location>
</feature>
<keyword evidence="3" id="KW-1185">Reference proteome</keyword>
<name>A0ABP1G073_9CHLO</name>
<reference evidence="2 3" key="1">
    <citation type="submission" date="2024-06" db="EMBL/GenBank/DDBJ databases">
        <authorList>
            <person name="Kraege A."/>
            <person name="Thomma B."/>
        </authorList>
    </citation>
    <scope>NUCLEOTIDE SEQUENCE [LARGE SCALE GENOMIC DNA]</scope>
</reference>
<evidence type="ECO:0000313" key="3">
    <source>
        <dbReference type="Proteomes" id="UP001497392"/>
    </source>
</evidence>
<feature type="region of interest" description="Disordered" evidence="1">
    <location>
        <begin position="570"/>
        <end position="640"/>
    </location>
</feature>